<protein>
    <submittedName>
        <fullName evidence="1">WHG domain-containing protein</fullName>
    </submittedName>
</protein>
<evidence type="ECO:0000313" key="2">
    <source>
        <dbReference type="Proteomes" id="UP000184245"/>
    </source>
</evidence>
<dbReference type="EMBL" id="FQVI01000016">
    <property type="protein sequence ID" value="SHF20205.1"/>
    <property type="molecule type" value="Genomic_DNA"/>
</dbReference>
<dbReference type="SUPFAM" id="SSF46689">
    <property type="entry name" value="Homeodomain-like"/>
    <property type="match status" value="1"/>
</dbReference>
<proteinExistence type="predicted"/>
<dbReference type="OrthoDB" id="66596at2"/>
<gene>
    <name evidence="1" type="ORF">SAMN02745158_02862</name>
</gene>
<sequence length="195" mass="22723">MPPKAKIIKEMILYIVLEITREKGFDAVNARSIANRLECSTRPLFTCYENMEQLKKDFLVYAYEYYEQYVRNYSNSVKVSPCLLLPLSYIAFAQEETQLFKLLFINDMDLNMTDANDFYNEIENEKRAEIFSETIGVELERAKVIFLDLFLYTHGIAVLTATKKLSLDKHNAELMVTNILTAFIRQDKPDWGLSV</sequence>
<reference evidence="1 2" key="1">
    <citation type="submission" date="2016-11" db="EMBL/GenBank/DDBJ databases">
        <authorList>
            <person name="Jaros S."/>
            <person name="Januszkiewicz K."/>
            <person name="Wedrychowicz H."/>
        </authorList>
    </citation>
    <scope>NUCLEOTIDE SEQUENCE [LARGE SCALE GENOMIC DNA]</scope>
    <source>
        <strain evidence="1 2">DSM 17459</strain>
    </source>
</reference>
<accession>A0A1M4ZQK1</accession>
<dbReference type="InterPro" id="IPR009057">
    <property type="entry name" value="Homeodomain-like_sf"/>
</dbReference>
<name>A0A1M4ZQK1_9CLOT</name>
<evidence type="ECO:0000313" key="1">
    <source>
        <dbReference type="EMBL" id="SHF20205.1"/>
    </source>
</evidence>
<organism evidence="1 2">
    <name type="scientific">Lactonifactor longoviformis DSM 17459</name>
    <dbReference type="NCBI Taxonomy" id="1122155"/>
    <lineage>
        <taxon>Bacteria</taxon>
        <taxon>Bacillati</taxon>
        <taxon>Bacillota</taxon>
        <taxon>Clostridia</taxon>
        <taxon>Eubacteriales</taxon>
        <taxon>Clostridiaceae</taxon>
        <taxon>Lactonifactor</taxon>
    </lineage>
</organism>
<dbReference type="Gene3D" id="1.10.357.10">
    <property type="entry name" value="Tetracycline Repressor, domain 2"/>
    <property type="match status" value="1"/>
</dbReference>
<dbReference type="Proteomes" id="UP000184245">
    <property type="component" value="Unassembled WGS sequence"/>
</dbReference>
<dbReference type="AlphaFoldDB" id="A0A1M4ZQK1"/>
<dbReference type="RefSeq" id="WP_072852929.1">
    <property type="nucleotide sequence ID" value="NZ_FQVI01000016.1"/>
</dbReference>
<dbReference type="STRING" id="1122155.SAMN02745158_02862"/>
<keyword evidence="2" id="KW-1185">Reference proteome</keyword>